<organism evidence="2">
    <name type="scientific">Mus musculus</name>
    <name type="common">Mouse</name>
    <dbReference type="NCBI Taxonomy" id="10090"/>
    <lineage>
        <taxon>Eukaryota</taxon>
        <taxon>Metazoa</taxon>
        <taxon>Chordata</taxon>
        <taxon>Craniata</taxon>
        <taxon>Vertebrata</taxon>
        <taxon>Euteleostomi</taxon>
        <taxon>Mammalia</taxon>
        <taxon>Eutheria</taxon>
        <taxon>Euarchontoglires</taxon>
        <taxon>Glires</taxon>
        <taxon>Rodentia</taxon>
        <taxon>Myomorpha</taxon>
        <taxon>Muroidea</taxon>
        <taxon>Muridae</taxon>
        <taxon>Murinae</taxon>
        <taxon>Mus</taxon>
        <taxon>Mus</taxon>
    </lineage>
</organism>
<evidence type="ECO:0000313" key="3">
    <source>
        <dbReference type="MGI" id="MGI:3642196"/>
    </source>
</evidence>
<protein>
    <submittedName>
        <fullName evidence="2">Uncharacterized protein</fullName>
    </submittedName>
</protein>
<dbReference type="MGI" id="MGI:3642196">
    <property type="gene designation" value="1700061E17Rik"/>
</dbReference>
<gene>
    <name evidence="3" type="primary">1700061E17Rik</name>
</gene>
<name>Q3V2K3_MOUSE</name>
<proteinExistence type="evidence at transcript level"/>
<reference evidence="2" key="7">
    <citation type="journal article" date="2005" name="Science">
        <title>The Transcriptional Landscape of the Mammalian Genome.</title>
        <authorList>
            <consortium name="The FANTOM Consortium"/>
            <consortium name="Riken Genome Exploration Research Group and Genome Science Group (Genome Network Project Core Group)"/>
        </authorList>
    </citation>
    <scope>NUCLEOTIDE SEQUENCE</scope>
    <source>
        <strain evidence="2">C57BL/6J</strain>
        <tissue evidence="2">Testis</tissue>
    </source>
</reference>
<reference evidence="2" key="2">
    <citation type="journal article" date="2000" name="Genome Res.">
        <title>Normalization and subtraction of cap-trapper-selected cDNAs to prepare full-length cDNA libraries for rapid discovery of new genes.</title>
        <authorList>
            <person name="Carninci P."/>
            <person name="Shibata Y."/>
            <person name="Hayatsu N."/>
            <person name="Sugahara Y."/>
            <person name="Shibata K."/>
            <person name="Itoh M."/>
            <person name="Konno H."/>
            <person name="Okazaki Y."/>
            <person name="Muramatsu M."/>
            <person name="Hayashizaki Y."/>
        </authorList>
    </citation>
    <scope>NUCLEOTIDE SEQUENCE</scope>
    <source>
        <strain evidence="2">C57BL/6J</strain>
        <tissue evidence="2">Testis</tissue>
    </source>
</reference>
<reference evidence="2" key="5">
    <citation type="journal article" date="2002" name="Nature">
        <title>Analysis of the mouse transcriptome based on functional annotation of 60,770 full-length cDNAs.</title>
        <authorList>
            <consortium name="The FANTOM Consortium and the RIKEN Genome Exploration Research Group Phase I and II Team"/>
        </authorList>
    </citation>
    <scope>NUCLEOTIDE SEQUENCE</scope>
    <source>
        <strain evidence="2">C57BL/6J</strain>
        <tissue evidence="2">Testis</tissue>
    </source>
</reference>
<keyword evidence="1" id="KW-0812">Transmembrane</keyword>
<reference evidence="2" key="8">
    <citation type="journal article" date="2005" name="Science">
        <title>Antisense Transcription in the Mammalian Transcriptome.</title>
        <authorList>
            <consortium name="RIKEN Genome Exploration Research Group and Genome Science Group (Genome Network Project Core Group) and the FANTOM Consortium"/>
        </authorList>
    </citation>
    <scope>NUCLEOTIDE SEQUENCE</scope>
    <source>
        <strain evidence="2">C57BL/6J</strain>
        <tissue evidence="2">Testis</tissue>
    </source>
</reference>
<sequence length="110" mass="11841">MTHVGAGAGGLTTDSCCIVSLGVVDGFEVQLILGSFLVGLLVWGFTFDAWGICTLEEGREEEMLLQVTVTLGSLADFKEHFFRIWKSRLFKILEMLSQVTSGVANGGSGH</sequence>
<evidence type="ECO:0000313" key="2">
    <source>
        <dbReference type="EMBL" id="BAE20794.1"/>
    </source>
</evidence>
<dbReference type="EMBL" id="AK131745">
    <property type="protein sequence ID" value="BAE20794.1"/>
    <property type="molecule type" value="mRNA"/>
</dbReference>
<reference evidence="2" key="1">
    <citation type="journal article" date="1999" name="Methods Enzymol.">
        <title>High-efficiency full-length cDNA cloning.</title>
        <authorList>
            <person name="Carninci P."/>
            <person name="Hayashizaki Y."/>
        </authorList>
    </citation>
    <scope>NUCLEOTIDE SEQUENCE</scope>
    <source>
        <strain evidence="2">C57BL/6J</strain>
        <tissue evidence="2">Testis</tissue>
    </source>
</reference>
<reference evidence="2" key="4">
    <citation type="journal article" date="2001" name="Nature">
        <title>Functional annotation of a full-length mouse cDNA collection.</title>
        <authorList>
            <consortium name="The RIKEN Genome Exploration Research Group Phase II Team and the FANTOM Consortium"/>
        </authorList>
    </citation>
    <scope>NUCLEOTIDE SEQUENCE</scope>
    <source>
        <strain evidence="2">C57BL/6J</strain>
        <tissue evidence="2">Testis</tissue>
    </source>
</reference>
<feature type="transmembrane region" description="Helical" evidence="1">
    <location>
        <begin position="31"/>
        <end position="53"/>
    </location>
</feature>
<dbReference type="AlphaFoldDB" id="Q3V2K3"/>
<keyword evidence="1" id="KW-0472">Membrane</keyword>
<accession>Q3V2K3</accession>
<dbReference type="AGR" id="MGI:3642196"/>
<reference evidence="2" key="6">
    <citation type="submission" date="2004-03" db="EMBL/GenBank/DDBJ databases">
        <authorList>
            <person name="Arakawa T."/>
            <person name="Carninci P."/>
            <person name="Fukuda S."/>
            <person name="Hashizume W."/>
            <person name="Hayashida K."/>
            <person name="Hori F."/>
            <person name="Iida J."/>
            <person name="Imamura K."/>
            <person name="Imotani K."/>
            <person name="Itoh M."/>
            <person name="Kanagawa S."/>
            <person name="Kawai J."/>
            <person name="Kojima M."/>
            <person name="Konno H."/>
            <person name="Murata M."/>
            <person name="Nakamura M."/>
            <person name="Ninomiya N."/>
            <person name="Nishiyori H."/>
            <person name="Nomura K."/>
            <person name="Ohno M."/>
            <person name="Sakazume N."/>
            <person name="Sano H."/>
            <person name="Sasaki D."/>
            <person name="Shibata K."/>
            <person name="Shiraki T."/>
            <person name="Tagami M."/>
            <person name="Tagami Y."/>
            <person name="Waki K."/>
            <person name="Watahiki A."/>
            <person name="Muramatsu M."/>
            <person name="Hayashizaki Y."/>
        </authorList>
    </citation>
    <scope>NUCLEOTIDE SEQUENCE</scope>
    <source>
        <strain evidence="2">C57BL/6J</strain>
        <tissue evidence="2">Testis</tissue>
    </source>
</reference>
<keyword evidence="1" id="KW-1133">Transmembrane helix</keyword>
<reference evidence="2" key="3">
    <citation type="journal article" date="2000" name="Genome Res.">
        <title>RIKEN integrated sequence analysis (RISA) system--384-format sequencing pipeline with 384 multicapillary sequencer.</title>
        <authorList>
            <person name="Shibata K."/>
            <person name="Itoh M."/>
            <person name="Aizawa K."/>
            <person name="Nagaoka S."/>
            <person name="Sasaki N."/>
            <person name="Carninci P."/>
            <person name="Konno H."/>
            <person name="Akiyama J."/>
            <person name="Nishi K."/>
            <person name="Kitsunai T."/>
            <person name="Tashiro H."/>
            <person name="Itoh M."/>
            <person name="Sumi N."/>
            <person name="Ishii Y."/>
            <person name="Nakamura S."/>
            <person name="Hazama M."/>
            <person name="Nishine T."/>
            <person name="Harada A."/>
            <person name="Yamamoto R."/>
            <person name="Matsumoto H."/>
            <person name="Sakaguchi S."/>
            <person name="Ikegami T."/>
            <person name="Kashiwagi K."/>
            <person name="Fujiwake S."/>
            <person name="Inoue K."/>
            <person name="Togawa Y."/>
            <person name="Izawa M."/>
            <person name="Ohara E."/>
            <person name="Watahiki M."/>
            <person name="Yoneda Y."/>
            <person name="Ishikawa T."/>
            <person name="Ozawa K."/>
            <person name="Tanaka T."/>
            <person name="Matsuura S."/>
            <person name="Kawai J."/>
            <person name="Okazaki Y."/>
            <person name="Muramatsu M."/>
            <person name="Inoue Y."/>
            <person name="Kira A."/>
            <person name="Hayashizaki Y."/>
        </authorList>
    </citation>
    <scope>NUCLEOTIDE SEQUENCE</scope>
    <source>
        <strain evidence="2">C57BL/6J</strain>
        <tissue evidence="2">Testis</tissue>
    </source>
</reference>
<evidence type="ECO:0000256" key="1">
    <source>
        <dbReference type="SAM" id="Phobius"/>
    </source>
</evidence>